<organism evidence="2 3">
    <name type="scientific">Sphingomonas sinipercae</name>
    <dbReference type="NCBI Taxonomy" id="2714944"/>
    <lineage>
        <taxon>Bacteria</taxon>
        <taxon>Pseudomonadati</taxon>
        <taxon>Pseudomonadota</taxon>
        <taxon>Alphaproteobacteria</taxon>
        <taxon>Sphingomonadales</taxon>
        <taxon>Sphingomonadaceae</taxon>
        <taxon>Sphingomonas</taxon>
    </lineage>
</organism>
<proteinExistence type="predicted"/>
<keyword evidence="1" id="KW-1133">Transmembrane helix</keyword>
<dbReference type="EMBL" id="CP049871">
    <property type="protein sequence ID" value="QIL02180.1"/>
    <property type="molecule type" value="Genomic_DNA"/>
</dbReference>
<protein>
    <submittedName>
        <fullName evidence="2">Uncharacterized protein</fullName>
    </submittedName>
</protein>
<keyword evidence="1" id="KW-0812">Transmembrane</keyword>
<dbReference type="AlphaFoldDB" id="A0A6G7ZMN8"/>
<dbReference type="RefSeq" id="WP_166093563.1">
    <property type="nucleotide sequence ID" value="NZ_CP049871.1"/>
</dbReference>
<name>A0A6G7ZMN8_9SPHN</name>
<dbReference type="Proteomes" id="UP000502502">
    <property type="component" value="Chromosome"/>
</dbReference>
<accession>A0A6G7ZMN8</accession>
<dbReference type="KEGG" id="ssin:G7078_04850"/>
<reference evidence="2 3" key="1">
    <citation type="submission" date="2020-03" db="EMBL/GenBank/DDBJ databases">
        <title>Sphingomonas sp. nov., isolated from fish.</title>
        <authorList>
            <person name="Hyun D.-W."/>
            <person name="Bae J.-W."/>
        </authorList>
    </citation>
    <scope>NUCLEOTIDE SEQUENCE [LARGE SCALE GENOMIC DNA]</scope>
    <source>
        <strain evidence="2 3">HDW15C</strain>
    </source>
</reference>
<feature type="transmembrane region" description="Helical" evidence="1">
    <location>
        <begin position="20"/>
        <end position="47"/>
    </location>
</feature>
<evidence type="ECO:0000313" key="2">
    <source>
        <dbReference type="EMBL" id="QIL02180.1"/>
    </source>
</evidence>
<keyword evidence="3" id="KW-1185">Reference proteome</keyword>
<evidence type="ECO:0000256" key="1">
    <source>
        <dbReference type="SAM" id="Phobius"/>
    </source>
</evidence>
<gene>
    <name evidence="2" type="ORF">G7078_04850</name>
</gene>
<sequence length="51" mass="5595">MTRRSRFSAFFDSPLGETLLFIFGIILVIIGIIISPLPGPGGVFFIAPGWR</sequence>
<keyword evidence="1" id="KW-0472">Membrane</keyword>
<evidence type="ECO:0000313" key="3">
    <source>
        <dbReference type="Proteomes" id="UP000502502"/>
    </source>
</evidence>